<evidence type="ECO:0000313" key="2">
    <source>
        <dbReference type="Proteomes" id="UP001196413"/>
    </source>
</evidence>
<dbReference type="EMBL" id="JAHQIW010005853">
    <property type="protein sequence ID" value="KAJ1367334.1"/>
    <property type="molecule type" value="Genomic_DNA"/>
</dbReference>
<dbReference type="Proteomes" id="UP001196413">
    <property type="component" value="Unassembled WGS sequence"/>
</dbReference>
<organism evidence="1 2">
    <name type="scientific">Parelaphostrongylus tenuis</name>
    <name type="common">Meningeal worm</name>
    <dbReference type="NCBI Taxonomy" id="148309"/>
    <lineage>
        <taxon>Eukaryota</taxon>
        <taxon>Metazoa</taxon>
        <taxon>Ecdysozoa</taxon>
        <taxon>Nematoda</taxon>
        <taxon>Chromadorea</taxon>
        <taxon>Rhabditida</taxon>
        <taxon>Rhabditina</taxon>
        <taxon>Rhabditomorpha</taxon>
        <taxon>Strongyloidea</taxon>
        <taxon>Metastrongylidae</taxon>
        <taxon>Parelaphostrongylus</taxon>
    </lineage>
</organism>
<keyword evidence="2" id="KW-1185">Reference proteome</keyword>
<proteinExistence type="predicted"/>
<accession>A0AAD5R182</accession>
<dbReference type="AlphaFoldDB" id="A0AAD5R182"/>
<reference evidence="1" key="1">
    <citation type="submission" date="2021-06" db="EMBL/GenBank/DDBJ databases">
        <title>Parelaphostrongylus tenuis whole genome reference sequence.</title>
        <authorList>
            <person name="Garwood T.J."/>
            <person name="Larsen P.A."/>
            <person name="Fountain-Jones N.M."/>
            <person name="Garbe J.R."/>
            <person name="Macchietto M.G."/>
            <person name="Kania S.A."/>
            <person name="Gerhold R.W."/>
            <person name="Richards J.E."/>
            <person name="Wolf T.M."/>
        </authorList>
    </citation>
    <scope>NUCLEOTIDE SEQUENCE</scope>
    <source>
        <strain evidence="1">MNPRO001-30</strain>
        <tissue evidence="1">Meninges</tissue>
    </source>
</reference>
<gene>
    <name evidence="1" type="ORF">KIN20_028227</name>
</gene>
<sequence length="69" mass="7312">MSELGSSWYYHGNNSTDSSAAPTSNDLQCSMNIVVVEAATPLALDAELSSKDAVSSWIAIILPRRGALQ</sequence>
<name>A0AAD5R182_PARTN</name>
<comment type="caution">
    <text evidence="1">The sequence shown here is derived from an EMBL/GenBank/DDBJ whole genome shotgun (WGS) entry which is preliminary data.</text>
</comment>
<protein>
    <submittedName>
        <fullName evidence="1">Uncharacterized protein</fullName>
    </submittedName>
</protein>
<evidence type="ECO:0000313" key="1">
    <source>
        <dbReference type="EMBL" id="KAJ1367334.1"/>
    </source>
</evidence>